<dbReference type="EMBL" id="JAGWCR010000010">
    <property type="protein sequence ID" value="MBS3650737.1"/>
    <property type="molecule type" value="Genomic_DNA"/>
</dbReference>
<comment type="caution">
    <text evidence="1">The sequence shown here is derived from an EMBL/GenBank/DDBJ whole genome shotgun (WGS) entry which is preliminary data.</text>
</comment>
<evidence type="ECO:0000313" key="1">
    <source>
        <dbReference type="EMBL" id="MBS3650737.1"/>
    </source>
</evidence>
<accession>A0A942E0Q9</accession>
<protein>
    <submittedName>
        <fullName evidence="1">Uncharacterized protein</fullName>
    </submittedName>
</protein>
<reference evidence="1" key="1">
    <citation type="submission" date="2021-04" db="EMBL/GenBank/DDBJ databases">
        <title>Pseudaminobacter soli sp. nov., isolated from paddy soil contaminated by heavy metals.</title>
        <authorList>
            <person name="Zhang K."/>
        </authorList>
    </citation>
    <scope>NUCLEOTIDE SEQUENCE</scope>
    <source>
        <strain evidence="1">19-2017</strain>
    </source>
</reference>
<gene>
    <name evidence="1" type="ORF">KEU06_19175</name>
</gene>
<evidence type="ECO:0000313" key="2">
    <source>
        <dbReference type="Proteomes" id="UP000680348"/>
    </source>
</evidence>
<name>A0A942E0Q9_9HYPH</name>
<keyword evidence="2" id="KW-1185">Reference proteome</keyword>
<organism evidence="1 2">
    <name type="scientific">Pseudaminobacter soli</name>
    <name type="common">ex Zhang et al. 2022</name>
    <dbReference type="NCBI Taxonomy" id="2831468"/>
    <lineage>
        <taxon>Bacteria</taxon>
        <taxon>Pseudomonadati</taxon>
        <taxon>Pseudomonadota</taxon>
        <taxon>Alphaproteobacteria</taxon>
        <taxon>Hyphomicrobiales</taxon>
        <taxon>Phyllobacteriaceae</taxon>
        <taxon>Pseudaminobacter</taxon>
    </lineage>
</organism>
<dbReference type="Proteomes" id="UP000680348">
    <property type="component" value="Unassembled WGS sequence"/>
</dbReference>
<dbReference type="RefSeq" id="WP_188256283.1">
    <property type="nucleotide sequence ID" value="NZ_JABVCF010000010.1"/>
</dbReference>
<sequence>MTRGALLERLQELQRLPKFQDRDICTISAMLSREALAKHVQVCESAAGLSSSATADQKGRTN</sequence>
<dbReference type="AlphaFoldDB" id="A0A942E0Q9"/>
<proteinExistence type="predicted"/>